<protein>
    <submittedName>
        <fullName evidence="1">Uncharacterized protein</fullName>
    </submittedName>
</protein>
<dbReference type="AlphaFoldDB" id="A0AAV1GR43"/>
<evidence type="ECO:0000313" key="2">
    <source>
        <dbReference type="Proteomes" id="UP001178508"/>
    </source>
</evidence>
<gene>
    <name evidence="1" type="ORF">XNOV1_A008154</name>
</gene>
<evidence type="ECO:0000313" key="1">
    <source>
        <dbReference type="EMBL" id="CAJ1075559.1"/>
    </source>
</evidence>
<sequence length="75" mass="8071">MAPLQVSPRSRPAIWTLIYCCPPAPGLVCSLPLIYQCASAGAIMGFVEFYVGRPGDPSLERIDAVIECQSLDKST</sequence>
<keyword evidence="2" id="KW-1185">Reference proteome</keyword>
<proteinExistence type="predicted"/>
<reference evidence="1" key="1">
    <citation type="submission" date="2023-08" db="EMBL/GenBank/DDBJ databases">
        <authorList>
            <person name="Alioto T."/>
            <person name="Alioto T."/>
            <person name="Gomez Garrido J."/>
        </authorList>
    </citation>
    <scope>NUCLEOTIDE SEQUENCE</scope>
</reference>
<dbReference type="EMBL" id="OY660879">
    <property type="protein sequence ID" value="CAJ1075559.1"/>
    <property type="molecule type" value="Genomic_DNA"/>
</dbReference>
<organism evidence="1 2">
    <name type="scientific">Xyrichtys novacula</name>
    <name type="common">Pearly razorfish</name>
    <name type="synonym">Hemipteronotus novacula</name>
    <dbReference type="NCBI Taxonomy" id="13765"/>
    <lineage>
        <taxon>Eukaryota</taxon>
        <taxon>Metazoa</taxon>
        <taxon>Chordata</taxon>
        <taxon>Craniata</taxon>
        <taxon>Vertebrata</taxon>
        <taxon>Euteleostomi</taxon>
        <taxon>Actinopterygii</taxon>
        <taxon>Neopterygii</taxon>
        <taxon>Teleostei</taxon>
        <taxon>Neoteleostei</taxon>
        <taxon>Acanthomorphata</taxon>
        <taxon>Eupercaria</taxon>
        <taxon>Labriformes</taxon>
        <taxon>Labridae</taxon>
        <taxon>Xyrichtys</taxon>
    </lineage>
</organism>
<accession>A0AAV1GR43</accession>
<dbReference type="Proteomes" id="UP001178508">
    <property type="component" value="Chromosome 16"/>
</dbReference>
<name>A0AAV1GR43_XYRNO</name>